<name>A0A1H1ZQG1_9ACTN</name>
<organism evidence="1 2">
    <name type="scientific">Microlunatus soli</name>
    <dbReference type="NCBI Taxonomy" id="630515"/>
    <lineage>
        <taxon>Bacteria</taxon>
        <taxon>Bacillati</taxon>
        <taxon>Actinomycetota</taxon>
        <taxon>Actinomycetes</taxon>
        <taxon>Propionibacteriales</taxon>
        <taxon>Propionibacteriaceae</taxon>
        <taxon>Microlunatus</taxon>
    </lineage>
</organism>
<accession>A0A1H1ZQG1</accession>
<dbReference type="RefSeq" id="WP_091529408.1">
    <property type="nucleotide sequence ID" value="NZ_LT629772.1"/>
</dbReference>
<dbReference type="OrthoDB" id="9148135at2"/>
<dbReference type="InterPro" id="IPR009351">
    <property type="entry name" value="AlkZ-like"/>
</dbReference>
<dbReference type="GO" id="GO:0003677">
    <property type="term" value="F:DNA binding"/>
    <property type="evidence" value="ECO:0007669"/>
    <property type="project" value="UniProtKB-KW"/>
</dbReference>
<dbReference type="Pfam" id="PF06224">
    <property type="entry name" value="AlkZ-like"/>
    <property type="match status" value="1"/>
</dbReference>
<dbReference type="EMBL" id="LT629772">
    <property type="protein sequence ID" value="SDT36035.1"/>
    <property type="molecule type" value="Genomic_DNA"/>
</dbReference>
<evidence type="ECO:0000313" key="2">
    <source>
        <dbReference type="Proteomes" id="UP000199103"/>
    </source>
</evidence>
<evidence type="ECO:0000313" key="1">
    <source>
        <dbReference type="EMBL" id="SDT36035.1"/>
    </source>
</evidence>
<dbReference type="PANTHER" id="PTHR38479:SF2">
    <property type="entry name" value="WINGED HELIX DNA-BINDING DOMAIN-CONTAINING PROTEIN"/>
    <property type="match status" value="1"/>
</dbReference>
<dbReference type="AlphaFoldDB" id="A0A1H1ZQG1"/>
<keyword evidence="1" id="KW-0238">DNA-binding</keyword>
<dbReference type="Proteomes" id="UP000199103">
    <property type="component" value="Chromosome I"/>
</dbReference>
<keyword evidence="2" id="KW-1185">Reference proteome</keyword>
<sequence length="325" mass="35826">MPVALTIAPEQAVRYRLQINQLTSRLPAGSVLAAARFGLQDTAPRDALLGLHARMEHCRPEDWQHPGLIQTYSPRAAVHLLSRDAFGIFTLGRMPLDPDQQATIERYADQVCEVLAGRELRQAGLANQRAACASGRIALRWTTSALYVREVERPQIDLETARRALCRLHIRAFGPTTPATYAWWSGLSAADARAVWQRCADDLLPVRIGDHRAWILSEEEQLLRSAPEPSGVRLLVPSDLRLLGQDRSGLFVGPGQKRLSDRHDSFHPGGVLLGRTVVGAWGRRGGRVDVRLSAALSGPERELVEAEALAMPIPRATMSITISDR</sequence>
<proteinExistence type="predicted"/>
<gene>
    <name evidence="1" type="ORF">SAMN04489812_5387</name>
</gene>
<protein>
    <submittedName>
        <fullName evidence="1">Winged helix DNA-binding domain-containing protein</fullName>
    </submittedName>
</protein>
<reference evidence="1 2" key="1">
    <citation type="submission" date="2016-10" db="EMBL/GenBank/DDBJ databases">
        <authorList>
            <person name="de Groot N.N."/>
        </authorList>
    </citation>
    <scope>NUCLEOTIDE SEQUENCE [LARGE SCALE GENOMIC DNA]</scope>
    <source>
        <strain evidence="1 2">DSM 21800</strain>
    </source>
</reference>
<dbReference type="STRING" id="630515.SAMN04489812_5387"/>
<dbReference type="PANTHER" id="PTHR38479">
    <property type="entry name" value="LMO0824 PROTEIN"/>
    <property type="match status" value="1"/>
</dbReference>